<dbReference type="EMBL" id="HBFB01038073">
    <property type="protein sequence ID" value="CAD8697257.1"/>
    <property type="molecule type" value="Transcribed_RNA"/>
</dbReference>
<keyword evidence="3" id="KW-0560">Oxidoreductase</keyword>
<keyword evidence="4 5" id="KW-0408">Iron</keyword>
<dbReference type="InterPro" id="IPR004294">
    <property type="entry name" value="Carotenoid_Oase"/>
</dbReference>
<comment type="similarity">
    <text evidence="1">Belongs to the carotenoid oxygenase family.</text>
</comment>
<protein>
    <recommendedName>
        <fullName evidence="8">Carotenoid oxygenase</fullName>
    </recommendedName>
</protein>
<evidence type="ECO:0008006" key="8">
    <source>
        <dbReference type="Google" id="ProtNLM"/>
    </source>
</evidence>
<feature type="binding site" evidence="5">
    <location>
        <position position="359"/>
    </location>
    <ligand>
        <name>Fe cation</name>
        <dbReference type="ChEBI" id="CHEBI:24875"/>
        <note>catalytic</note>
    </ligand>
</feature>
<evidence type="ECO:0000256" key="6">
    <source>
        <dbReference type="SAM" id="MobiDB-lite"/>
    </source>
</evidence>
<feature type="binding site" evidence="5">
    <location>
        <position position="240"/>
    </location>
    <ligand>
        <name>Fe cation</name>
        <dbReference type="ChEBI" id="CHEBI:24875"/>
        <note>catalytic</note>
    </ligand>
</feature>
<name>A0A7S0S691_9CHLO</name>
<dbReference type="PANTHER" id="PTHR10543">
    <property type="entry name" value="BETA-CAROTENE DIOXYGENASE"/>
    <property type="match status" value="1"/>
</dbReference>
<organism evidence="7">
    <name type="scientific">Chlamydomonas leiostraca</name>
    <dbReference type="NCBI Taxonomy" id="1034604"/>
    <lineage>
        <taxon>Eukaryota</taxon>
        <taxon>Viridiplantae</taxon>
        <taxon>Chlorophyta</taxon>
        <taxon>core chlorophytes</taxon>
        <taxon>Chlorophyceae</taxon>
        <taxon>CS clade</taxon>
        <taxon>Chlamydomonadales</taxon>
        <taxon>Chlamydomonadaceae</taxon>
        <taxon>Chlamydomonas</taxon>
    </lineage>
</organism>
<feature type="region of interest" description="Disordered" evidence="6">
    <location>
        <begin position="32"/>
        <end position="56"/>
    </location>
</feature>
<proteinExistence type="inferred from homology"/>
<keyword evidence="2 5" id="KW-0479">Metal-binding</keyword>
<sequence length="553" mass="60146">MMLQTQQTAQLAQTRSQQRVVPAQVCVQNPSRTSVVASSSRPDIRSGAASATASPSTISPTYITREARKALFSPAKEQVEEVEGVVSGKLPDWLQGSLLVNGGGDYTNMVHMFDGLAMLVKLRVEGGRVWASQRYVATEQYKHYKRTGRLRWREFGTPLPAANVGEKAGQVAEQLLALATKVGGFTDNASVSVTPLPDGSVLAGSETAFSVYRVDPQRLATLNQCRFTGDGVPGDLLTAHPKLLPGGVSMVNFSRVLPLGGFHVYVQDMRTLKRRQVAYIPDRDPLNPAWVHDFAVTGRHAVIFEMPLLFNMPALMLGENNRDHLFMDWKPELGTRIHVVALDGSGVKSYNAPPFFTFHFANGFEEGGALHVDFAGYADARIMDDLNMGPIFQFPGKEVSRSALQRVTIPLDAPSGATLPGPCSVLKDDAAYGNFCEFPQVAPNARYRPYRYTYCQAARRPTNLGNALAKHDVVAGTSQLWHQDGCMPGEAAFVPRPGGTAEDDGVVVAPVMGADGRSFLLVLDAARWTEVARAALPYGAPYRFHGTWLPKTA</sequence>
<evidence type="ECO:0000256" key="1">
    <source>
        <dbReference type="ARBA" id="ARBA00006787"/>
    </source>
</evidence>
<accession>A0A7S0S691</accession>
<feature type="compositionally biased region" description="Polar residues" evidence="6">
    <location>
        <begin position="32"/>
        <end position="41"/>
    </location>
</feature>
<feature type="binding site" evidence="5">
    <location>
        <position position="545"/>
    </location>
    <ligand>
        <name>Fe cation</name>
        <dbReference type="ChEBI" id="CHEBI:24875"/>
        <note>catalytic</note>
    </ligand>
</feature>
<dbReference type="GO" id="GO:0046872">
    <property type="term" value="F:metal ion binding"/>
    <property type="evidence" value="ECO:0007669"/>
    <property type="project" value="UniProtKB-KW"/>
</dbReference>
<gene>
    <name evidence="7" type="ORF">CLEI1391_LOCUS21444</name>
</gene>
<evidence type="ECO:0000256" key="5">
    <source>
        <dbReference type="PIRSR" id="PIRSR604294-1"/>
    </source>
</evidence>
<dbReference type="GO" id="GO:0016121">
    <property type="term" value="P:carotene catabolic process"/>
    <property type="evidence" value="ECO:0007669"/>
    <property type="project" value="TreeGrafter"/>
</dbReference>
<dbReference type="GO" id="GO:0009507">
    <property type="term" value="C:chloroplast"/>
    <property type="evidence" value="ECO:0007669"/>
    <property type="project" value="TreeGrafter"/>
</dbReference>
<dbReference type="PANTHER" id="PTHR10543:SF24">
    <property type="entry name" value="CAROTENOID ISOMEROOXYGENASE"/>
    <property type="match status" value="1"/>
</dbReference>
<evidence type="ECO:0000256" key="2">
    <source>
        <dbReference type="ARBA" id="ARBA00022723"/>
    </source>
</evidence>
<evidence type="ECO:0000256" key="4">
    <source>
        <dbReference type="ARBA" id="ARBA00023004"/>
    </source>
</evidence>
<comment type="cofactor">
    <cofactor evidence="5">
        <name>Fe(2+)</name>
        <dbReference type="ChEBI" id="CHEBI:29033"/>
    </cofactor>
    <text evidence="5">Binds 1 Fe(2+) ion per subunit.</text>
</comment>
<reference evidence="7" key="1">
    <citation type="submission" date="2021-01" db="EMBL/GenBank/DDBJ databases">
        <authorList>
            <person name="Corre E."/>
            <person name="Pelletier E."/>
            <person name="Niang G."/>
            <person name="Scheremetjew M."/>
            <person name="Finn R."/>
            <person name="Kale V."/>
            <person name="Holt S."/>
            <person name="Cochrane G."/>
            <person name="Meng A."/>
            <person name="Brown T."/>
            <person name="Cohen L."/>
        </authorList>
    </citation>
    <scope>NUCLEOTIDE SEQUENCE</scope>
    <source>
        <strain evidence="7">SAG 11-49</strain>
    </source>
</reference>
<dbReference type="Pfam" id="PF03055">
    <property type="entry name" value="RPE65"/>
    <property type="match status" value="1"/>
</dbReference>
<evidence type="ECO:0000313" key="7">
    <source>
        <dbReference type="EMBL" id="CAD8697257.1"/>
    </source>
</evidence>
<evidence type="ECO:0000256" key="3">
    <source>
        <dbReference type="ARBA" id="ARBA00023002"/>
    </source>
</evidence>
<dbReference type="AlphaFoldDB" id="A0A7S0S691"/>
<feature type="binding site" evidence="5">
    <location>
        <position position="292"/>
    </location>
    <ligand>
        <name>Fe cation</name>
        <dbReference type="ChEBI" id="CHEBI:24875"/>
        <note>catalytic</note>
    </ligand>
</feature>
<dbReference type="GO" id="GO:0010436">
    <property type="term" value="F:carotenoid dioxygenase activity"/>
    <property type="evidence" value="ECO:0007669"/>
    <property type="project" value="TreeGrafter"/>
</dbReference>